<comment type="subcellular location">
    <subcellularLocation>
        <location evidence="1">Cell membrane</location>
        <topology evidence="1">Multi-pass membrane protein</topology>
    </subcellularLocation>
</comment>
<keyword evidence="4 5" id="KW-0472">Membrane</keyword>
<dbReference type="GO" id="GO:0005886">
    <property type="term" value="C:plasma membrane"/>
    <property type="evidence" value="ECO:0007669"/>
    <property type="project" value="UniProtKB-SubCell"/>
</dbReference>
<dbReference type="AlphaFoldDB" id="A0A0F7FUG3"/>
<evidence type="ECO:0000313" key="9">
    <source>
        <dbReference type="Proteomes" id="UP000034034"/>
    </source>
</evidence>
<evidence type="ECO:0000256" key="5">
    <source>
        <dbReference type="SAM" id="Phobius"/>
    </source>
</evidence>
<organism evidence="8 9">
    <name type="scientific">Streptomyces xiamenensis</name>
    <dbReference type="NCBI Taxonomy" id="408015"/>
    <lineage>
        <taxon>Bacteria</taxon>
        <taxon>Bacillati</taxon>
        <taxon>Actinomycetota</taxon>
        <taxon>Actinomycetes</taxon>
        <taxon>Kitasatosporales</taxon>
        <taxon>Streptomycetaceae</taxon>
        <taxon>Streptomyces</taxon>
    </lineage>
</organism>
<dbReference type="STRING" id="408015.SXIM_25960"/>
<evidence type="ECO:0000256" key="3">
    <source>
        <dbReference type="PROSITE-ProRule" id="PRU00703"/>
    </source>
</evidence>
<feature type="domain" description="CNNM transmembrane" evidence="7">
    <location>
        <begin position="1"/>
        <end position="202"/>
    </location>
</feature>
<evidence type="ECO:0000256" key="1">
    <source>
        <dbReference type="ARBA" id="ARBA00004651"/>
    </source>
</evidence>
<dbReference type="RefSeq" id="WP_030732379.1">
    <property type="nucleotide sequence ID" value="NZ_CP009922.3"/>
</dbReference>
<dbReference type="InterPro" id="IPR002550">
    <property type="entry name" value="CNNM"/>
</dbReference>
<feature type="transmembrane region" description="Helical" evidence="5">
    <location>
        <begin position="56"/>
        <end position="78"/>
    </location>
</feature>
<dbReference type="InterPro" id="IPR000644">
    <property type="entry name" value="CBS_dom"/>
</dbReference>
<name>A0A0F7FUG3_9ACTN</name>
<dbReference type="PROSITE" id="PS51846">
    <property type="entry name" value="CNNM"/>
    <property type="match status" value="1"/>
</dbReference>
<keyword evidence="4 5" id="KW-0812">Transmembrane</keyword>
<evidence type="ECO:0000259" key="6">
    <source>
        <dbReference type="PROSITE" id="PS51371"/>
    </source>
</evidence>
<dbReference type="SUPFAM" id="SSF54631">
    <property type="entry name" value="CBS-domain pair"/>
    <property type="match status" value="1"/>
</dbReference>
<dbReference type="PROSITE" id="PS51371">
    <property type="entry name" value="CBS"/>
    <property type="match status" value="1"/>
</dbReference>
<keyword evidence="4 5" id="KW-1133">Transmembrane helix</keyword>
<dbReference type="SMART" id="SM00116">
    <property type="entry name" value="CBS"/>
    <property type="match status" value="1"/>
</dbReference>
<feature type="transmembrane region" description="Helical" evidence="5">
    <location>
        <begin position="98"/>
        <end position="119"/>
    </location>
</feature>
<sequence length="340" mass="35941">MSMGMAAFITVLLLIGSGFFVAAEFALVAAKRHRLEQAITEGKRGAKAALAGTRELSLMLAGAQLGITACTLGLGSISKPAISHEVDPLLEKLGLPGGLSYGIAFLFAMVVVVFLHMVVGEMAPKSWAISHPERSAMLLAPPFRAVVGAVRPVIWLMNKIANGLVRLCKVTPREELTSIHDREQLAHLVGESQRLGLISEADSGLITRSLTQPLSPVGGILVPADKIAEVPAGAGADAILTAATASNHTRLLVRDGERILGSVHARDAIVARARGQRVTAGELARPVPELAPDDTVSYAVEQLRQRRASLAVVRDGEGRLSGLISLDDLLVRLMRPEPVA</sequence>
<dbReference type="InterPro" id="IPR051676">
    <property type="entry name" value="UPF0053_domain"/>
</dbReference>
<dbReference type="PANTHER" id="PTHR43099">
    <property type="entry name" value="UPF0053 PROTEIN YRKA"/>
    <property type="match status" value="1"/>
</dbReference>
<dbReference type="InterPro" id="IPR046342">
    <property type="entry name" value="CBS_dom_sf"/>
</dbReference>
<accession>A0A0F7FUG3</accession>
<keyword evidence="2" id="KW-1003">Cell membrane</keyword>
<feature type="domain" description="CBS" evidence="6">
    <location>
        <begin position="283"/>
        <end position="339"/>
    </location>
</feature>
<dbReference type="KEGG" id="sxi:SXIM_25960"/>
<reference evidence="8" key="1">
    <citation type="submission" date="2019-08" db="EMBL/GenBank/DDBJ databases">
        <title>Complete genome sequence of a mangrove-derived Streptomyces xiamenensis.</title>
        <authorList>
            <person name="Xu J."/>
        </authorList>
    </citation>
    <scope>NUCLEOTIDE SEQUENCE</scope>
    <source>
        <strain evidence="8">318</strain>
    </source>
</reference>
<evidence type="ECO:0000313" key="8">
    <source>
        <dbReference type="EMBL" id="AKG43980.1"/>
    </source>
</evidence>
<dbReference type="PANTHER" id="PTHR43099:SF5">
    <property type="entry name" value="HLYC_CORC FAMILY TRANSPORTER"/>
    <property type="match status" value="1"/>
</dbReference>
<dbReference type="Gene3D" id="3.10.580.10">
    <property type="entry name" value="CBS-domain"/>
    <property type="match status" value="1"/>
</dbReference>
<keyword evidence="3" id="KW-0129">CBS domain</keyword>
<dbReference type="Pfam" id="PF01595">
    <property type="entry name" value="CNNM"/>
    <property type="match status" value="1"/>
</dbReference>
<proteinExistence type="predicted"/>
<dbReference type="PATRIC" id="fig|408015.6.peg.2635"/>
<dbReference type="HOGENOM" id="CLU_015237_4_0_11"/>
<protein>
    <submittedName>
        <fullName evidence="8">Integral membrane protein</fullName>
    </submittedName>
</protein>
<dbReference type="Proteomes" id="UP000034034">
    <property type="component" value="Chromosome"/>
</dbReference>
<feature type="transmembrane region" description="Helical" evidence="5">
    <location>
        <begin position="6"/>
        <end position="30"/>
    </location>
</feature>
<evidence type="ECO:0000256" key="4">
    <source>
        <dbReference type="PROSITE-ProRule" id="PRU01193"/>
    </source>
</evidence>
<keyword evidence="9" id="KW-1185">Reference proteome</keyword>
<evidence type="ECO:0000259" key="7">
    <source>
        <dbReference type="PROSITE" id="PS51846"/>
    </source>
</evidence>
<dbReference type="EMBL" id="CP009922">
    <property type="protein sequence ID" value="AKG43980.1"/>
    <property type="molecule type" value="Genomic_DNA"/>
</dbReference>
<dbReference type="Pfam" id="PF00571">
    <property type="entry name" value="CBS"/>
    <property type="match status" value="1"/>
</dbReference>
<evidence type="ECO:0000256" key="2">
    <source>
        <dbReference type="ARBA" id="ARBA00022475"/>
    </source>
</evidence>
<gene>
    <name evidence="8" type="ORF">SXIM_25960</name>
</gene>